<dbReference type="Proteomes" id="UP000367825">
    <property type="component" value="Unassembled WGS sequence"/>
</dbReference>
<reference evidence="2 3" key="1">
    <citation type="submission" date="2019-08" db="EMBL/GenBank/DDBJ databases">
        <authorList>
            <person name="Peeters C."/>
        </authorList>
    </citation>
    <scope>NUCLEOTIDE SEQUENCE [LARGE SCALE GENOMIC DNA]</scope>
    <source>
        <strain evidence="2 3">LMG 31109</strain>
    </source>
</reference>
<evidence type="ECO:0000313" key="3">
    <source>
        <dbReference type="Proteomes" id="UP000367825"/>
    </source>
</evidence>
<proteinExistence type="predicted"/>
<keyword evidence="3" id="KW-1185">Reference proteome</keyword>
<evidence type="ECO:0000256" key="1">
    <source>
        <dbReference type="SAM" id="MobiDB-lite"/>
    </source>
</evidence>
<evidence type="ECO:0000313" key="2">
    <source>
        <dbReference type="EMBL" id="VVE06700.1"/>
    </source>
</evidence>
<protein>
    <submittedName>
        <fullName evidence="2">Lipoprotein</fullName>
    </submittedName>
</protein>
<feature type="region of interest" description="Disordered" evidence="1">
    <location>
        <begin position="1"/>
        <end position="24"/>
    </location>
</feature>
<gene>
    <name evidence="2" type="ORF">PNO31109_02406</name>
</gene>
<name>A0A5E4V772_9BURK</name>
<sequence length="204" mass="23221">MTHSHRTRTGAPRPDAKAPPLARASTHSSLRLRILRPGAALRWLAAGALALSLAACYTPPWQQVPPNASQAEVQTRLGAPREVYPLAPGVTRWLYPTKPFGEETIAADFDAQGRLLSMAQVLSMPEFNKVEIDKWTKTDVLHHFGEPVETSYFPLMKREVWTYRFKQDDVWYSMMNFYFDPQGIVKTTQISPDPLHEKRENNLF</sequence>
<keyword evidence="2" id="KW-0449">Lipoprotein</keyword>
<dbReference type="AlphaFoldDB" id="A0A5E4V772"/>
<organism evidence="2 3">
    <name type="scientific">Pandoraea nosoerga</name>
    <dbReference type="NCBI Taxonomy" id="2508296"/>
    <lineage>
        <taxon>Bacteria</taxon>
        <taxon>Pseudomonadati</taxon>
        <taxon>Pseudomonadota</taxon>
        <taxon>Betaproteobacteria</taxon>
        <taxon>Burkholderiales</taxon>
        <taxon>Burkholderiaceae</taxon>
        <taxon>Pandoraea</taxon>
    </lineage>
</organism>
<dbReference type="EMBL" id="CABPSC010000008">
    <property type="protein sequence ID" value="VVE06700.1"/>
    <property type="molecule type" value="Genomic_DNA"/>
</dbReference>
<accession>A0A5E4V772</accession>